<feature type="region of interest" description="Disordered" evidence="1">
    <location>
        <begin position="20"/>
        <end position="71"/>
    </location>
</feature>
<evidence type="ECO:0000313" key="3">
    <source>
        <dbReference type="Proteomes" id="UP000509750"/>
    </source>
</evidence>
<proteinExistence type="predicted"/>
<protein>
    <submittedName>
        <fullName evidence="2">Uncharacterized protein</fullName>
    </submittedName>
</protein>
<dbReference type="EMBL" id="CP058529">
    <property type="protein sequence ID" value="QLG28541.1"/>
    <property type="molecule type" value="Genomic_DNA"/>
</dbReference>
<evidence type="ECO:0000313" key="2">
    <source>
        <dbReference type="EMBL" id="QLG28541.1"/>
    </source>
</evidence>
<name>A0A7D5K249_9EURY</name>
<gene>
    <name evidence="2" type="ORF">HUG10_13720</name>
</gene>
<accession>A0A7D5K249</accession>
<keyword evidence="3" id="KW-1185">Reference proteome</keyword>
<evidence type="ECO:0000256" key="1">
    <source>
        <dbReference type="SAM" id="MobiDB-lite"/>
    </source>
</evidence>
<organism evidence="2 3">
    <name type="scientific">Halorarum halophilum</name>
    <dbReference type="NCBI Taxonomy" id="2743090"/>
    <lineage>
        <taxon>Archaea</taxon>
        <taxon>Methanobacteriati</taxon>
        <taxon>Methanobacteriota</taxon>
        <taxon>Stenosarchaea group</taxon>
        <taxon>Halobacteria</taxon>
        <taxon>Halobacteriales</taxon>
        <taxon>Haloferacaceae</taxon>
        <taxon>Halorarum</taxon>
    </lineage>
</organism>
<dbReference type="AlphaFoldDB" id="A0A7D5K249"/>
<dbReference type="KEGG" id="halg:HUG10_13720"/>
<dbReference type="GeneID" id="56029911"/>
<reference evidence="2 3" key="1">
    <citation type="submission" date="2020-07" db="EMBL/GenBank/DDBJ databases">
        <title>Gai3-2, isolated from salt lake.</title>
        <authorList>
            <person name="Cui H."/>
            <person name="Shi X."/>
        </authorList>
    </citation>
    <scope>NUCLEOTIDE SEQUENCE [LARGE SCALE GENOMIC DNA]</scope>
    <source>
        <strain evidence="2 3">Gai3-2</strain>
    </source>
</reference>
<feature type="compositionally biased region" description="Polar residues" evidence="1">
    <location>
        <begin position="25"/>
        <end position="43"/>
    </location>
</feature>
<dbReference type="Proteomes" id="UP000509750">
    <property type="component" value="Chromosome"/>
</dbReference>
<dbReference type="RefSeq" id="WP_179170115.1">
    <property type="nucleotide sequence ID" value="NZ_CP058529.1"/>
</dbReference>
<sequence>MNRRRLLAMVGVLALPGCSDVGAPSTVSSTDEASRVTSSSSGATCEPGAVFRPSPPEGTDPEPSEYPKKPGTLSADSVATYLSEFETTFGRNRAIDELVSTSVDVEIQGGFEGSEAGDGYVASSNVQVMFTTDADGTETAVGDIKYVANYYVDPELVYRHQTDIEPMDPRDSDRKLLVQCGSTA</sequence>